<sequence>MTDIPRSLQPKFYLAICEQHATTLAPSDKYDDVAQPQPFCSSSVQRATDEMQSDVIQPSQTSRPHPVHKTIARSFVEPSHSTVEPFCAQPWTIARGLKLVDDVTF</sequence>
<proteinExistence type="predicted"/>
<reference evidence="3" key="1">
    <citation type="journal article" date="2019" name="Curr. Biol.">
        <title>Genome Sequence of Striga asiatica Provides Insight into the Evolution of Plant Parasitism.</title>
        <authorList>
            <person name="Yoshida S."/>
            <person name="Kim S."/>
            <person name="Wafula E.K."/>
            <person name="Tanskanen J."/>
            <person name="Kim Y.M."/>
            <person name="Honaas L."/>
            <person name="Yang Z."/>
            <person name="Spallek T."/>
            <person name="Conn C.E."/>
            <person name="Ichihashi Y."/>
            <person name="Cheong K."/>
            <person name="Cui S."/>
            <person name="Der J.P."/>
            <person name="Gundlach H."/>
            <person name="Jiao Y."/>
            <person name="Hori C."/>
            <person name="Ishida J.K."/>
            <person name="Kasahara H."/>
            <person name="Kiba T."/>
            <person name="Kim M.S."/>
            <person name="Koo N."/>
            <person name="Laohavisit A."/>
            <person name="Lee Y.H."/>
            <person name="Lumba S."/>
            <person name="McCourt P."/>
            <person name="Mortimer J.C."/>
            <person name="Mutuku J.M."/>
            <person name="Nomura T."/>
            <person name="Sasaki-Sekimoto Y."/>
            <person name="Seto Y."/>
            <person name="Wang Y."/>
            <person name="Wakatake T."/>
            <person name="Sakakibara H."/>
            <person name="Demura T."/>
            <person name="Yamaguchi S."/>
            <person name="Yoneyama K."/>
            <person name="Manabe R.I."/>
            <person name="Nelson D.C."/>
            <person name="Schulman A.H."/>
            <person name="Timko M.P."/>
            <person name="dePamphilis C.W."/>
            <person name="Choi D."/>
            <person name="Shirasu K."/>
        </authorList>
    </citation>
    <scope>NUCLEOTIDE SEQUENCE [LARGE SCALE GENOMIC DNA]</scope>
    <source>
        <strain evidence="3">cv. UVA1</strain>
    </source>
</reference>
<dbReference type="Proteomes" id="UP000325081">
    <property type="component" value="Unassembled WGS sequence"/>
</dbReference>
<feature type="region of interest" description="Disordered" evidence="1">
    <location>
        <begin position="47"/>
        <end position="67"/>
    </location>
</feature>
<evidence type="ECO:0000313" key="2">
    <source>
        <dbReference type="EMBL" id="GER33273.1"/>
    </source>
</evidence>
<feature type="compositionally biased region" description="Polar residues" evidence="1">
    <location>
        <begin position="54"/>
        <end position="63"/>
    </location>
</feature>
<accession>A0A5A7PK83</accession>
<dbReference type="AlphaFoldDB" id="A0A5A7PK83"/>
<protein>
    <submittedName>
        <fullName evidence="2">1-deoxy-D-xylulose-5-phosphate synthase</fullName>
    </submittedName>
</protein>
<name>A0A5A7PK83_STRAF</name>
<dbReference type="EMBL" id="BKCP01004727">
    <property type="protein sequence ID" value="GER33273.1"/>
    <property type="molecule type" value="Genomic_DNA"/>
</dbReference>
<comment type="caution">
    <text evidence="2">The sequence shown here is derived from an EMBL/GenBank/DDBJ whole genome shotgun (WGS) entry which is preliminary data.</text>
</comment>
<keyword evidence="3" id="KW-1185">Reference proteome</keyword>
<evidence type="ECO:0000313" key="3">
    <source>
        <dbReference type="Proteomes" id="UP000325081"/>
    </source>
</evidence>
<organism evidence="2 3">
    <name type="scientific">Striga asiatica</name>
    <name type="common">Asiatic witchweed</name>
    <name type="synonym">Buchnera asiatica</name>
    <dbReference type="NCBI Taxonomy" id="4170"/>
    <lineage>
        <taxon>Eukaryota</taxon>
        <taxon>Viridiplantae</taxon>
        <taxon>Streptophyta</taxon>
        <taxon>Embryophyta</taxon>
        <taxon>Tracheophyta</taxon>
        <taxon>Spermatophyta</taxon>
        <taxon>Magnoliopsida</taxon>
        <taxon>eudicotyledons</taxon>
        <taxon>Gunneridae</taxon>
        <taxon>Pentapetalae</taxon>
        <taxon>asterids</taxon>
        <taxon>lamiids</taxon>
        <taxon>Lamiales</taxon>
        <taxon>Orobanchaceae</taxon>
        <taxon>Buchnereae</taxon>
        <taxon>Striga</taxon>
    </lineage>
</organism>
<gene>
    <name evidence="2" type="ORF">STAS_09393</name>
</gene>
<evidence type="ECO:0000256" key="1">
    <source>
        <dbReference type="SAM" id="MobiDB-lite"/>
    </source>
</evidence>